<organism evidence="1">
    <name type="scientific">Tanacetum cinerariifolium</name>
    <name type="common">Dalmatian daisy</name>
    <name type="synonym">Chrysanthemum cinerariifolium</name>
    <dbReference type="NCBI Taxonomy" id="118510"/>
    <lineage>
        <taxon>Eukaryota</taxon>
        <taxon>Viridiplantae</taxon>
        <taxon>Streptophyta</taxon>
        <taxon>Embryophyta</taxon>
        <taxon>Tracheophyta</taxon>
        <taxon>Spermatophyta</taxon>
        <taxon>Magnoliopsida</taxon>
        <taxon>eudicotyledons</taxon>
        <taxon>Gunneridae</taxon>
        <taxon>Pentapetalae</taxon>
        <taxon>asterids</taxon>
        <taxon>campanulids</taxon>
        <taxon>Asterales</taxon>
        <taxon>Asteraceae</taxon>
        <taxon>Asteroideae</taxon>
        <taxon>Anthemideae</taxon>
        <taxon>Anthemidinae</taxon>
        <taxon>Tanacetum</taxon>
    </lineage>
</organism>
<sequence length="84" mass="9498">MKASSSKLRYADNNDDVIDDHTEVEKTVDDHDLVDVDGENANGVRDEKHLIMRRKVAEGRLFGIISRLFGIISQKCLADTARRL</sequence>
<name>A0A699WLZ0_TANCI</name>
<protein>
    <submittedName>
        <fullName evidence="1">Uncharacterized protein</fullName>
    </submittedName>
</protein>
<proteinExistence type="predicted"/>
<reference evidence="1" key="1">
    <citation type="journal article" date="2019" name="Sci. Rep.">
        <title>Draft genome of Tanacetum cinerariifolium, the natural source of mosquito coil.</title>
        <authorList>
            <person name="Yamashiro T."/>
            <person name="Shiraishi A."/>
            <person name="Satake H."/>
            <person name="Nakayama K."/>
        </authorList>
    </citation>
    <scope>NUCLEOTIDE SEQUENCE</scope>
</reference>
<comment type="caution">
    <text evidence="1">The sequence shown here is derived from an EMBL/GenBank/DDBJ whole genome shotgun (WGS) entry which is preliminary data.</text>
</comment>
<gene>
    <name evidence="1" type="ORF">Tci_918717</name>
</gene>
<accession>A0A699WLZ0</accession>
<evidence type="ECO:0000313" key="1">
    <source>
        <dbReference type="EMBL" id="GFD46748.1"/>
    </source>
</evidence>
<dbReference type="AlphaFoldDB" id="A0A699WLZ0"/>
<dbReference type="EMBL" id="BKCJ011682446">
    <property type="protein sequence ID" value="GFD46748.1"/>
    <property type="molecule type" value="Genomic_DNA"/>
</dbReference>